<gene>
    <name evidence="1" type="ORF">MHL29_06700</name>
</gene>
<evidence type="ECO:0000313" key="1">
    <source>
        <dbReference type="EMBL" id="MCG7321582.1"/>
    </source>
</evidence>
<accession>A0ABS9Q2P8</accession>
<dbReference type="Proteomes" id="UP001521931">
    <property type="component" value="Unassembled WGS sequence"/>
</dbReference>
<dbReference type="RefSeq" id="WP_029212969.1">
    <property type="nucleotide sequence ID" value="NZ_DAMCVA010000210.1"/>
</dbReference>
<dbReference type="InterPro" id="IPR029058">
    <property type="entry name" value="AB_hydrolase_fold"/>
</dbReference>
<dbReference type="Gene3D" id="3.40.50.1820">
    <property type="entry name" value="alpha/beta hydrolase"/>
    <property type="match status" value="1"/>
</dbReference>
<protein>
    <recommendedName>
        <fullName evidence="3">Dienelactone hydrolase domain-containing protein</fullName>
    </recommendedName>
</protein>
<keyword evidence="2" id="KW-1185">Reference proteome</keyword>
<organism evidence="1 2">
    <name type="scientific">Arsenicicoccus bolidensis</name>
    <dbReference type="NCBI Taxonomy" id="229480"/>
    <lineage>
        <taxon>Bacteria</taxon>
        <taxon>Bacillati</taxon>
        <taxon>Actinomycetota</taxon>
        <taxon>Actinomycetes</taxon>
        <taxon>Micrococcales</taxon>
        <taxon>Intrasporangiaceae</taxon>
        <taxon>Arsenicicoccus</taxon>
    </lineage>
</organism>
<sequence>MGGSMAAGFAKALGADAVVDLSGPGQWHEAPTAAQAAPTLTMPVLAAMSAQDSGDRAPVEAMVQAAPSQHKAFVWLEAGHGWELLTEHADARDTLTPLGERVTRWIRGDVS</sequence>
<proteinExistence type="predicted"/>
<evidence type="ECO:0008006" key="3">
    <source>
        <dbReference type="Google" id="ProtNLM"/>
    </source>
</evidence>
<reference evidence="1 2" key="1">
    <citation type="submission" date="2022-02" db="EMBL/GenBank/DDBJ databases">
        <title>Uncovering new skin microbiome diversity through culturing and metagenomics.</title>
        <authorList>
            <person name="Conlan S."/>
            <person name="Deming C."/>
            <person name="Nisc Comparative Sequencing Program N."/>
            <person name="Segre J.A."/>
        </authorList>
    </citation>
    <scope>NUCLEOTIDE SEQUENCE [LARGE SCALE GENOMIC DNA]</scope>
    <source>
        <strain evidence="1 2">ACRQZ</strain>
    </source>
</reference>
<dbReference type="SUPFAM" id="SSF53474">
    <property type="entry name" value="alpha/beta-Hydrolases"/>
    <property type="match status" value="1"/>
</dbReference>
<name>A0ABS9Q2P8_9MICO</name>
<dbReference type="EMBL" id="JAKRCV010000015">
    <property type="protein sequence ID" value="MCG7321582.1"/>
    <property type="molecule type" value="Genomic_DNA"/>
</dbReference>
<comment type="caution">
    <text evidence="1">The sequence shown here is derived from an EMBL/GenBank/DDBJ whole genome shotgun (WGS) entry which is preliminary data.</text>
</comment>
<evidence type="ECO:0000313" key="2">
    <source>
        <dbReference type="Proteomes" id="UP001521931"/>
    </source>
</evidence>